<evidence type="ECO:0000313" key="1">
    <source>
        <dbReference type="EMBL" id="THU82851.1"/>
    </source>
</evidence>
<proteinExistence type="predicted"/>
<dbReference type="EMBL" id="ML179704">
    <property type="protein sequence ID" value="THU82851.1"/>
    <property type="molecule type" value="Genomic_DNA"/>
</dbReference>
<sequence length="84" mass="9789">MTRSPRQTKRWPKRRGPHTLVLRYYYLGSLLVHSDFHVTQNLVSASLVLHYQPHPGIHDNTRILITRSRFSTTMTFQLKSANSA</sequence>
<dbReference type="Proteomes" id="UP000297245">
    <property type="component" value="Unassembled WGS sequence"/>
</dbReference>
<gene>
    <name evidence="2" type="ORF">K435DRAFT_102904</name>
    <name evidence="1" type="ORF">K435DRAFT_440963</name>
</gene>
<dbReference type="AlphaFoldDB" id="A0A4S8L3D9"/>
<keyword evidence="3" id="KW-1185">Reference proteome</keyword>
<dbReference type="EMBL" id="ML179183">
    <property type="protein sequence ID" value="THU96164.1"/>
    <property type="molecule type" value="Genomic_DNA"/>
</dbReference>
<reference evidence="1 3" key="1">
    <citation type="journal article" date="2019" name="Nat. Ecol. Evol.">
        <title>Megaphylogeny resolves global patterns of mushroom evolution.</title>
        <authorList>
            <person name="Varga T."/>
            <person name="Krizsan K."/>
            <person name="Foldi C."/>
            <person name="Dima B."/>
            <person name="Sanchez-Garcia M."/>
            <person name="Sanchez-Ramirez S."/>
            <person name="Szollosi G.J."/>
            <person name="Szarkandi J.G."/>
            <person name="Papp V."/>
            <person name="Albert L."/>
            <person name="Andreopoulos W."/>
            <person name="Angelini C."/>
            <person name="Antonin V."/>
            <person name="Barry K.W."/>
            <person name="Bougher N.L."/>
            <person name="Buchanan P."/>
            <person name="Buyck B."/>
            <person name="Bense V."/>
            <person name="Catcheside P."/>
            <person name="Chovatia M."/>
            <person name="Cooper J."/>
            <person name="Damon W."/>
            <person name="Desjardin D."/>
            <person name="Finy P."/>
            <person name="Geml J."/>
            <person name="Haridas S."/>
            <person name="Hughes K."/>
            <person name="Justo A."/>
            <person name="Karasinski D."/>
            <person name="Kautmanova I."/>
            <person name="Kiss B."/>
            <person name="Kocsube S."/>
            <person name="Kotiranta H."/>
            <person name="LaButti K.M."/>
            <person name="Lechner B.E."/>
            <person name="Liimatainen K."/>
            <person name="Lipzen A."/>
            <person name="Lukacs Z."/>
            <person name="Mihaltcheva S."/>
            <person name="Morgado L.N."/>
            <person name="Niskanen T."/>
            <person name="Noordeloos M.E."/>
            <person name="Ohm R.A."/>
            <person name="Ortiz-Santana B."/>
            <person name="Ovrebo C."/>
            <person name="Racz N."/>
            <person name="Riley R."/>
            <person name="Savchenko A."/>
            <person name="Shiryaev A."/>
            <person name="Soop K."/>
            <person name="Spirin V."/>
            <person name="Szebenyi C."/>
            <person name="Tomsovsky M."/>
            <person name="Tulloss R.E."/>
            <person name="Uehling J."/>
            <person name="Grigoriev I.V."/>
            <person name="Vagvolgyi C."/>
            <person name="Papp T."/>
            <person name="Martin F.M."/>
            <person name="Miettinen O."/>
            <person name="Hibbett D.S."/>
            <person name="Nagy L.G."/>
        </authorList>
    </citation>
    <scope>NUCLEOTIDE SEQUENCE [LARGE SCALE GENOMIC DNA]</scope>
    <source>
        <strain evidence="1 3">CBS 962.96</strain>
    </source>
</reference>
<protein>
    <submittedName>
        <fullName evidence="1">Uncharacterized protein</fullName>
    </submittedName>
</protein>
<organism evidence="1 3">
    <name type="scientific">Dendrothele bispora (strain CBS 962.96)</name>
    <dbReference type="NCBI Taxonomy" id="1314807"/>
    <lineage>
        <taxon>Eukaryota</taxon>
        <taxon>Fungi</taxon>
        <taxon>Dikarya</taxon>
        <taxon>Basidiomycota</taxon>
        <taxon>Agaricomycotina</taxon>
        <taxon>Agaricomycetes</taxon>
        <taxon>Agaricomycetidae</taxon>
        <taxon>Agaricales</taxon>
        <taxon>Agaricales incertae sedis</taxon>
        <taxon>Dendrothele</taxon>
    </lineage>
</organism>
<accession>A0A4S8L3D9</accession>
<name>A0A4S8L3D9_DENBC</name>
<evidence type="ECO:0000313" key="2">
    <source>
        <dbReference type="EMBL" id="THU96164.1"/>
    </source>
</evidence>
<evidence type="ECO:0000313" key="3">
    <source>
        <dbReference type="Proteomes" id="UP000297245"/>
    </source>
</evidence>